<name>A0A699UMW6_TANCI</name>
<sequence>KVPSWVGIPTSVALPFGSFEKVLSDELNKGVFEKLQILKEKLAAGDFGVLEEIRKTVLEVVAPPQLVQELKNKMQSSG</sequence>
<dbReference type="GO" id="GO:0016301">
    <property type="term" value="F:kinase activity"/>
    <property type="evidence" value="ECO:0007669"/>
    <property type="project" value="UniProtKB-KW"/>
</dbReference>
<keyword evidence="1" id="KW-0808">Transferase</keyword>
<keyword evidence="1" id="KW-0418">Kinase</keyword>
<feature type="non-terminal residue" evidence="1">
    <location>
        <position position="1"/>
    </location>
</feature>
<organism evidence="1">
    <name type="scientific">Tanacetum cinerariifolium</name>
    <name type="common">Dalmatian daisy</name>
    <name type="synonym">Chrysanthemum cinerariifolium</name>
    <dbReference type="NCBI Taxonomy" id="118510"/>
    <lineage>
        <taxon>Eukaryota</taxon>
        <taxon>Viridiplantae</taxon>
        <taxon>Streptophyta</taxon>
        <taxon>Embryophyta</taxon>
        <taxon>Tracheophyta</taxon>
        <taxon>Spermatophyta</taxon>
        <taxon>Magnoliopsida</taxon>
        <taxon>eudicotyledons</taxon>
        <taxon>Gunneridae</taxon>
        <taxon>Pentapetalae</taxon>
        <taxon>asterids</taxon>
        <taxon>campanulids</taxon>
        <taxon>Asterales</taxon>
        <taxon>Asteraceae</taxon>
        <taxon>Asteroideae</taxon>
        <taxon>Anthemideae</taxon>
        <taxon>Anthemidinae</taxon>
        <taxon>Tanacetum</taxon>
    </lineage>
</organism>
<dbReference type="PANTHER" id="PTHR46999:SF1">
    <property type="entry name" value="ALPHA-GLUCAN WATER DIKINASE 1, CHLOROPLASTIC"/>
    <property type="match status" value="1"/>
</dbReference>
<comment type="caution">
    <text evidence="1">The sequence shown here is derived from an EMBL/GenBank/DDBJ whole genome shotgun (WGS) entry which is preliminary data.</text>
</comment>
<dbReference type="EMBL" id="BKCJ011341219">
    <property type="protein sequence ID" value="GFD22951.1"/>
    <property type="molecule type" value="Genomic_DNA"/>
</dbReference>
<dbReference type="AlphaFoldDB" id="A0A699UMW6"/>
<protein>
    <submittedName>
        <fullName evidence="1">Alpha-glucan water dikinase 1, chloroplastic-like isoform X1</fullName>
    </submittedName>
</protein>
<reference evidence="1" key="1">
    <citation type="journal article" date="2019" name="Sci. Rep.">
        <title>Draft genome of Tanacetum cinerariifolium, the natural source of mosquito coil.</title>
        <authorList>
            <person name="Yamashiro T."/>
            <person name="Shiraishi A."/>
            <person name="Satake H."/>
            <person name="Nakayama K."/>
        </authorList>
    </citation>
    <scope>NUCLEOTIDE SEQUENCE</scope>
</reference>
<evidence type="ECO:0000313" key="1">
    <source>
        <dbReference type="EMBL" id="GFD22951.1"/>
    </source>
</evidence>
<accession>A0A699UMW6</accession>
<proteinExistence type="predicted"/>
<feature type="non-terminal residue" evidence="1">
    <location>
        <position position="78"/>
    </location>
</feature>
<dbReference type="PANTHER" id="PTHR46999">
    <property type="entry name" value="ALPHA-GLUCAN WATER DIKINASE 1, CHLOROPLASTIC-RELATED"/>
    <property type="match status" value="1"/>
</dbReference>
<gene>
    <name evidence="1" type="ORF">Tci_894920</name>
</gene>